<dbReference type="PROSITE" id="PS50234">
    <property type="entry name" value="VWFA"/>
    <property type="match status" value="2"/>
</dbReference>
<dbReference type="OrthoDB" id="2960279at2"/>
<comment type="caution">
    <text evidence="2">The sequence shown here is derived from an EMBL/GenBank/DDBJ whole genome shotgun (WGS) entry which is preliminary data.</text>
</comment>
<reference evidence="2 3" key="1">
    <citation type="submission" date="2015-12" db="EMBL/GenBank/DDBJ databases">
        <title>Draft genome sequence of Acidibacillus ferrooxidans ITV001, isolated from a chalcopyrite acid mine drainage site in Brazil.</title>
        <authorList>
            <person name="Dall'Agnol H."/>
            <person name="Nancucheo I."/>
            <person name="Johnson B."/>
            <person name="Oliveira R."/>
            <person name="Leite L."/>
            <person name="Pylro V."/>
            <person name="Nunes G.L."/>
            <person name="Tzotzos G."/>
            <person name="Fernandes G.R."/>
            <person name="Dutra J."/>
            <person name="Orellana S.C."/>
            <person name="Oliveira G."/>
        </authorList>
    </citation>
    <scope>NUCLEOTIDE SEQUENCE [LARGE SCALE GENOMIC DNA]</scope>
    <source>
        <strain evidence="3">ITV01</strain>
    </source>
</reference>
<dbReference type="EMBL" id="LPVJ01000018">
    <property type="protein sequence ID" value="KUO96411.1"/>
    <property type="molecule type" value="Genomic_DNA"/>
</dbReference>
<name>A0A117SY41_9BACL</name>
<evidence type="ECO:0000259" key="1">
    <source>
        <dbReference type="PROSITE" id="PS50234"/>
    </source>
</evidence>
<proteinExistence type="predicted"/>
<dbReference type="SUPFAM" id="SSF53300">
    <property type="entry name" value="vWA-like"/>
    <property type="match status" value="2"/>
</dbReference>
<dbReference type="Gene3D" id="3.40.50.410">
    <property type="entry name" value="von Willebrand factor, type A domain"/>
    <property type="match status" value="1"/>
</dbReference>
<dbReference type="Proteomes" id="UP000053557">
    <property type="component" value="Unassembled WGS sequence"/>
</dbReference>
<evidence type="ECO:0000313" key="3">
    <source>
        <dbReference type="Proteomes" id="UP000053557"/>
    </source>
</evidence>
<evidence type="ECO:0000313" key="2">
    <source>
        <dbReference type="EMBL" id="KUO96411.1"/>
    </source>
</evidence>
<gene>
    <name evidence="2" type="ORF">ATW55_00760</name>
</gene>
<dbReference type="InterPro" id="IPR002035">
    <property type="entry name" value="VWF_A"/>
</dbReference>
<dbReference type="RefSeq" id="WP_067713723.1">
    <property type="nucleotide sequence ID" value="NZ_LPVJ01000018.1"/>
</dbReference>
<sequence>MREEPGIRQILLITDGCSNVGTDPVYVAQCARARGMTTSVIGILDEGSLGEQGRREAQNIAEAGGGICRLVQAHDLSQTMQMVTRQTMQLTLHHVVNAELRQLVGETSDGLPPETRTKVARFVETMTDEIELTIALVLDASASMQSKMAAVRESVRDLEFGLSARRGAYELLVVTYPGARGEAVDLVRQRDFAGGLADYIGRLRPSGNTPTGPALEAAMGELLRNRSADVLEDGRSGDVRNHVV</sequence>
<protein>
    <recommendedName>
        <fullName evidence="1">VWFA domain-containing protein</fullName>
    </recommendedName>
</protein>
<feature type="domain" description="VWFA" evidence="1">
    <location>
        <begin position="133"/>
        <end position="244"/>
    </location>
</feature>
<feature type="domain" description="VWFA" evidence="1">
    <location>
        <begin position="1"/>
        <end position="88"/>
    </location>
</feature>
<dbReference type="InterPro" id="IPR036465">
    <property type="entry name" value="vWFA_dom_sf"/>
</dbReference>
<keyword evidence="3" id="KW-1185">Reference proteome</keyword>
<organism evidence="2 3">
    <name type="scientific">Ferroacidibacillus organovorans</name>
    <dbReference type="NCBI Taxonomy" id="1765683"/>
    <lineage>
        <taxon>Bacteria</taxon>
        <taxon>Bacillati</taxon>
        <taxon>Bacillota</taxon>
        <taxon>Bacilli</taxon>
        <taxon>Bacillales</taxon>
        <taxon>Alicyclobacillaceae</taxon>
        <taxon>Ferroacidibacillus</taxon>
    </lineage>
</organism>
<dbReference type="AlphaFoldDB" id="A0A117SY41"/>
<accession>A0A117SY41</accession>